<feature type="transmembrane region" description="Helical" evidence="10">
    <location>
        <begin position="264"/>
        <end position="286"/>
    </location>
</feature>
<keyword evidence="6" id="KW-0448">Lipopolysaccharide biosynthesis</keyword>
<evidence type="ECO:0000256" key="8">
    <source>
        <dbReference type="ARBA" id="ARBA00023136"/>
    </source>
</evidence>
<comment type="caution">
    <text evidence="13">The sequence shown here is derived from an EMBL/GenBank/DDBJ whole genome shotgun (WGS) entry which is preliminary data.</text>
</comment>
<dbReference type="InterPro" id="IPR050256">
    <property type="entry name" value="Glycosyltransferase_2"/>
</dbReference>
<evidence type="ECO:0000256" key="10">
    <source>
        <dbReference type="SAM" id="Phobius"/>
    </source>
</evidence>
<dbReference type="SUPFAM" id="SSF53448">
    <property type="entry name" value="Nucleotide-diphospho-sugar transferases"/>
    <property type="match status" value="1"/>
</dbReference>
<dbReference type="CDD" id="cd04187">
    <property type="entry name" value="DPM1_like_bac"/>
    <property type="match status" value="1"/>
</dbReference>
<keyword evidence="8 10" id="KW-0472">Membrane</keyword>
<keyword evidence="14" id="KW-1185">Reference proteome</keyword>
<feature type="chain" id="PRO_5047205028" evidence="11">
    <location>
        <begin position="35"/>
        <end position="338"/>
    </location>
</feature>
<evidence type="ECO:0000313" key="14">
    <source>
        <dbReference type="Proteomes" id="UP000611554"/>
    </source>
</evidence>
<evidence type="ECO:0000256" key="3">
    <source>
        <dbReference type="ARBA" id="ARBA00022676"/>
    </source>
</evidence>
<dbReference type="InterPro" id="IPR001173">
    <property type="entry name" value="Glyco_trans_2-like"/>
</dbReference>
<keyword evidence="7 10" id="KW-1133">Transmembrane helix</keyword>
<evidence type="ECO:0000256" key="7">
    <source>
        <dbReference type="ARBA" id="ARBA00022989"/>
    </source>
</evidence>
<keyword evidence="4 13" id="KW-0808">Transferase</keyword>
<protein>
    <submittedName>
        <fullName evidence="13">Glycosyl transferase</fullName>
    </submittedName>
</protein>
<feature type="signal peptide" evidence="11">
    <location>
        <begin position="1"/>
        <end position="34"/>
    </location>
</feature>
<dbReference type="PANTHER" id="PTHR48090:SF3">
    <property type="entry name" value="UNDECAPRENYL-PHOSPHATE 4-DEOXY-4-FORMAMIDO-L-ARABINOSE TRANSFERASE"/>
    <property type="match status" value="1"/>
</dbReference>
<dbReference type="Proteomes" id="UP000611554">
    <property type="component" value="Unassembled WGS sequence"/>
</dbReference>
<accession>A0ABQ2QK28</accession>
<sequence>MTRVSVVIPCYRSARTLPALVGRLLAVLPDVASAFEVVLVVDGSPDDTWEAAQELADRHETVRALLLARNYGQHNALVAGIRSVRYDVVVTMDDDLQHPPEEVPRLLAALRPDLDLVYAVPRSGTHGLLRDLASRSLKIGLSGRFGGENSGDICSFRAFRSFLREALDGVTGPYTQIDIAFSWATTRIGTVRVNIEHRSVGHSNYTVPMLVRHAIGVLVAYSSIPLRLVTYCGLLTGVLGTVLLAVFLWSYWCGDTTVKGFTSTATMITLFASAQMVALGVIGEYLGRIHAERMGRPTYIIRERSESHGPGLSMTSDADGGHLSPPGGRHSRTLGPAR</sequence>
<evidence type="ECO:0000256" key="4">
    <source>
        <dbReference type="ARBA" id="ARBA00022679"/>
    </source>
</evidence>
<feature type="domain" description="Glycosyltransferase 2-like" evidence="12">
    <location>
        <begin position="5"/>
        <end position="159"/>
    </location>
</feature>
<reference evidence="14" key="1">
    <citation type="journal article" date="2019" name="Int. J. Syst. Evol. Microbiol.">
        <title>The Global Catalogue of Microorganisms (GCM) 10K type strain sequencing project: providing services to taxonomists for standard genome sequencing and annotation.</title>
        <authorList>
            <consortium name="The Broad Institute Genomics Platform"/>
            <consortium name="The Broad Institute Genome Sequencing Center for Infectious Disease"/>
            <person name="Wu L."/>
            <person name="Ma J."/>
        </authorList>
    </citation>
    <scope>NUCLEOTIDE SEQUENCE [LARGE SCALE GENOMIC DNA]</scope>
    <source>
        <strain evidence="14">JCM 3115</strain>
    </source>
</reference>
<organism evidence="13 14">
    <name type="scientific">Streptosporangium pseudovulgare</name>
    <dbReference type="NCBI Taxonomy" id="35765"/>
    <lineage>
        <taxon>Bacteria</taxon>
        <taxon>Bacillati</taxon>
        <taxon>Actinomycetota</taxon>
        <taxon>Actinomycetes</taxon>
        <taxon>Streptosporangiales</taxon>
        <taxon>Streptosporangiaceae</taxon>
        <taxon>Streptosporangium</taxon>
    </lineage>
</organism>
<evidence type="ECO:0000256" key="1">
    <source>
        <dbReference type="ARBA" id="ARBA00006739"/>
    </source>
</evidence>
<dbReference type="InterPro" id="IPR029044">
    <property type="entry name" value="Nucleotide-diphossugar_trans"/>
</dbReference>
<keyword evidence="3" id="KW-0328">Glycosyltransferase</keyword>
<feature type="region of interest" description="Disordered" evidence="9">
    <location>
        <begin position="306"/>
        <end position="338"/>
    </location>
</feature>
<name>A0ABQ2QK28_9ACTN</name>
<keyword evidence="2" id="KW-1003">Cell membrane</keyword>
<keyword evidence="5 10" id="KW-0812">Transmembrane</keyword>
<evidence type="ECO:0000256" key="6">
    <source>
        <dbReference type="ARBA" id="ARBA00022985"/>
    </source>
</evidence>
<dbReference type="GO" id="GO:0016740">
    <property type="term" value="F:transferase activity"/>
    <property type="evidence" value="ECO:0007669"/>
    <property type="project" value="UniProtKB-KW"/>
</dbReference>
<dbReference type="PANTHER" id="PTHR48090">
    <property type="entry name" value="UNDECAPRENYL-PHOSPHATE 4-DEOXY-4-FORMAMIDO-L-ARABINOSE TRANSFERASE-RELATED"/>
    <property type="match status" value="1"/>
</dbReference>
<evidence type="ECO:0000256" key="11">
    <source>
        <dbReference type="SAM" id="SignalP"/>
    </source>
</evidence>
<evidence type="ECO:0000256" key="2">
    <source>
        <dbReference type="ARBA" id="ARBA00022475"/>
    </source>
</evidence>
<feature type="transmembrane region" description="Helical" evidence="10">
    <location>
        <begin position="228"/>
        <end position="252"/>
    </location>
</feature>
<evidence type="ECO:0000256" key="9">
    <source>
        <dbReference type="SAM" id="MobiDB-lite"/>
    </source>
</evidence>
<evidence type="ECO:0000259" key="12">
    <source>
        <dbReference type="Pfam" id="PF00535"/>
    </source>
</evidence>
<evidence type="ECO:0000256" key="5">
    <source>
        <dbReference type="ARBA" id="ARBA00022692"/>
    </source>
</evidence>
<evidence type="ECO:0000313" key="13">
    <source>
        <dbReference type="EMBL" id="GGP82628.1"/>
    </source>
</evidence>
<dbReference type="Pfam" id="PF00535">
    <property type="entry name" value="Glycos_transf_2"/>
    <property type="match status" value="1"/>
</dbReference>
<dbReference type="EMBL" id="BMQJ01000002">
    <property type="protein sequence ID" value="GGP82628.1"/>
    <property type="molecule type" value="Genomic_DNA"/>
</dbReference>
<dbReference type="Gene3D" id="3.90.550.10">
    <property type="entry name" value="Spore Coat Polysaccharide Biosynthesis Protein SpsA, Chain A"/>
    <property type="match status" value="1"/>
</dbReference>
<proteinExistence type="inferred from homology"/>
<gene>
    <name evidence="13" type="ORF">GCM10010140_09280</name>
</gene>
<dbReference type="RefSeq" id="WP_189245200.1">
    <property type="nucleotide sequence ID" value="NZ_BMQJ01000002.1"/>
</dbReference>
<comment type="similarity">
    <text evidence="1">Belongs to the glycosyltransferase 2 family.</text>
</comment>
<keyword evidence="11" id="KW-0732">Signal</keyword>